<proteinExistence type="predicted"/>
<sequence>MVLAIALGILAGIAGFLSLVFGLHRVKHMTDSGNLGHMGVLMLCLLFSFVLMFAFAILCINVNRDAALPFVLSEAGALSVTAIAFGVTRLARKS</sequence>
<evidence type="ECO:0000313" key="3">
    <source>
        <dbReference type="Proteomes" id="UP000253805"/>
    </source>
</evidence>
<evidence type="ECO:0000313" key="2">
    <source>
        <dbReference type="EMBL" id="RDC42276.1"/>
    </source>
</evidence>
<dbReference type="AlphaFoldDB" id="A0A369NYF9"/>
<protein>
    <submittedName>
        <fullName evidence="2">Uncharacterized protein</fullName>
    </submittedName>
</protein>
<accession>A0A369NYF9</accession>
<dbReference type="EMBL" id="PPUT01000031">
    <property type="protein sequence ID" value="RDC42276.1"/>
    <property type="molecule type" value="Genomic_DNA"/>
</dbReference>
<feature type="transmembrane region" description="Helical" evidence="1">
    <location>
        <begin position="38"/>
        <end position="60"/>
    </location>
</feature>
<dbReference type="RefSeq" id="WP_114549600.1">
    <property type="nucleotide sequence ID" value="NZ_PPUT01000031.1"/>
</dbReference>
<comment type="caution">
    <text evidence="2">The sequence shown here is derived from an EMBL/GenBank/DDBJ whole genome shotgun (WGS) entry which is preliminary data.</text>
</comment>
<gene>
    <name evidence="2" type="ORF">C1850_10095</name>
</gene>
<feature type="transmembrane region" description="Helical" evidence="1">
    <location>
        <begin position="67"/>
        <end position="87"/>
    </location>
</feature>
<organism evidence="2 3">
    <name type="scientific">Adlercreutzia equolifaciens subsp. celatus</name>
    <dbReference type="NCBI Taxonomy" id="394340"/>
    <lineage>
        <taxon>Bacteria</taxon>
        <taxon>Bacillati</taxon>
        <taxon>Actinomycetota</taxon>
        <taxon>Coriobacteriia</taxon>
        <taxon>Eggerthellales</taxon>
        <taxon>Eggerthellaceae</taxon>
        <taxon>Adlercreutzia</taxon>
    </lineage>
</organism>
<keyword evidence="1" id="KW-0472">Membrane</keyword>
<keyword evidence="1" id="KW-1133">Transmembrane helix</keyword>
<dbReference type="Proteomes" id="UP000253805">
    <property type="component" value="Unassembled WGS sequence"/>
</dbReference>
<keyword evidence="1" id="KW-0812">Transmembrane</keyword>
<name>A0A369NYF9_9ACTN</name>
<reference evidence="2 3" key="1">
    <citation type="journal article" date="2018" name="Elife">
        <title>Discovery and characterization of a prevalent human gut bacterial enzyme sufficient for the inactivation of a family of plant toxins.</title>
        <authorList>
            <person name="Koppel N."/>
            <person name="Bisanz J.E."/>
            <person name="Pandelia M.E."/>
            <person name="Turnbaugh P.J."/>
            <person name="Balskus E.P."/>
        </authorList>
    </citation>
    <scope>NUCLEOTIDE SEQUENCE [LARGE SCALE GENOMIC DNA]</scope>
    <source>
        <strain evidence="2 3">OB21 GAM 11</strain>
    </source>
</reference>
<evidence type="ECO:0000256" key="1">
    <source>
        <dbReference type="SAM" id="Phobius"/>
    </source>
</evidence>